<dbReference type="OrthoDB" id="426293at2759"/>
<dbReference type="InterPro" id="IPR036770">
    <property type="entry name" value="Ankyrin_rpt-contain_sf"/>
</dbReference>
<feature type="compositionally biased region" description="Low complexity" evidence="3">
    <location>
        <begin position="859"/>
        <end position="879"/>
    </location>
</feature>
<keyword evidence="2" id="KW-0175">Coiled coil</keyword>
<reference evidence="5" key="2">
    <citation type="journal article" date="2022" name="Microbiol. Resour. Announc.">
        <title>Whole-Genome Sequence of Entomortierella parvispora E1425, a Mucoromycotan Fungus Associated with Burkholderiaceae-Related Endosymbiotic Bacteria.</title>
        <authorList>
            <person name="Herlambang A."/>
            <person name="Guo Y."/>
            <person name="Takashima Y."/>
            <person name="Narisawa K."/>
            <person name="Ohta H."/>
            <person name="Nishizawa T."/>
        </authorList>
    </citation>
    <scope>NUCLEOTIDE SEQUENCE</scope>
    <source>
        <strain evidence="5">E1425</strain>
    </source>
</reference>
<evidence type="ECO:0000256" key="3">
    <source>
        <dbReference type="SAM" id="MobiDB-lite"/>
    </source>
</evidence>
<evidence type="ECO:0000256" key="1">
    <source>
        <dbReference type="PROSITE-ProRule" id="PRU00023"/>
    </source>
</evidence>
<feature type="compositionally biased region" description="Basic and acidic residues" evidence="3">
    <location>
        <begin position="834"/>
        <end position="844"/>
    </location>
</feature>
<keyword evidence="6" id="KW-1185">Reference proteome</keyword>
<dbReference type="SMART" id="SM01132">
    <property type="entry name" value="DIL"/>
    <property type="match status" value="1"/>
</dbReference>
<dbReference type="InterPro" id="IPR002710">
    <property type="entry name" value="Dilute_dom"/>
</dbReference>
<name>A0A9P3HL81_9FUNG</name>
<dbReference type="SMART" id="SM00248">
    <property type="entry name" value="ANK"/>
    <property type="match status" value="2"/>
</dbReference>
<feature type="repeat" description="ANK" evidence="1">
    <location>
        <begin position="325"/>
        <end position="357"/>
    </location>
</feature>
<feature type="repeat" description="ANK" evidence="1">
    <location>
        <begin position="292"/>
        <end position="324"/>
    </location>
</feature>
<feature type="compositionally biased region" description="Polar residues" evidence="3">
    <location>
        <begin position="848"/>
        <end position="858"/>
    </location>
</feature>
<dbReference type="AlphaFoldDB" id="A0A9P3HL81"/>
<dbReference type="PANTHER" id="PTHR16027">
    <property type="entry name" value="DILUTE DOMAIN-CONTAINING PROTEIN YPR089W"/>
    <property type="match status" value="1"/>
</dbReference>
<protein>
    <recommendedName>
        <fullName evidence="4">Dilute domain-containing protein</fullName>
    </recommendedName>
</protein>
<feature type="coiled-coil region" evidence="2">
    <location>
        <begin position="927"/>
        <end position="954"/>
    </location>
</feature>
<evidence type="ECO:0000256" key="2">
    <source>
        <dbReference type="SAM" id="Coils"/>
    </source>
</evidence>
<dbReference type="SUPFAM" id="SSF48403">
    <property type="entry name" value="Ankyrin repeat"/>
    <property type="match status" value="1"/>
</dbReference>
<dbReference type="InterPro" id="IPR002110">
    <property type="entry name" value="Ankyrin_rpt"/>
</dbReference>
<reference evidence="5" key="1">
    <citation type="submission" date="2021-11" db="EMBL/GenBank/DDBJ databases">
        <authorList>
            <person name="Herlambang A."/>
            <person name="Guo Y."/>
            <person name="Takashima Y."/>
            <person name="Nishizawa T."/>
        </authorList>
    </citation>
    <scope>NUCLEOTIDE SEQUENCE</scope>
    <source>
        <strain evidence="5">E1425</strain>
    </source>
</reference>
<evidence type="ECO:0000313" key="5">
    <source>
        <dbReference type="EMBL" id="GJJ78651.1"/>
    </source>
</evidence>
<dbReference type="PROSITE" id="PS50297">
    <property type="entry name" value="ANK_REP_REGION"/>
    <property type="match status" value="2"/>
</dbReference>
<dbReference type="InterPro" id="IPR052072">
    <property type="entry name" value="Vascular_dev_regulator"/>
</dbReference>
<gene>
    <name evidence="5" type="ORF">EMPS_11010</name>
</gene>
<dbReference type="Proteomes" id="UP000827284">
    <property type="component" value="Unassembled WGS sequence"/>
</dbReference>
<comment type="caution">
    <text evidence="5">The sequence shown here is derived from an EMBL/GenBank/DDBJ whole genome shotgun (WGS) entry which is preliminary data.</text>
</comment>
<accession>A0A9P3HL81</accession>
<dbReference type="GO" id="GO:0051020">
    <property type="term" value="F:GTPase binding"/>
    <property type="evidence" value="ECO:0007669"/>
    <property type="project" value="TreeGrafter"/>
</dbReference>
<feature type="domain" description="Dilute" evidence="4">
    <location>
        <begin position="513"/>
        <end position="831"/>
    </location>
</feature>
<evidence type="ECO:0000259" key="4">
    <source>
        <dbReference type="PROSITE" id="PS51126"/>
    </source>
</evidence>
<sequence>MAATNASPKDSVMTLKKQLDDLAALSKGSQDAFTRKRLHHFSHISTDSVTTADDDDFSDRHGHRRCFSGTESLSSDLTEFAEPAICRDHRDTNGDMDMDMSSPSPSMSAHSPTPLYEPWGMTSYFAYNAQGQQQPHHHQQQQPQLYNVHSNNYGRRDEGSTDAFDNISSPRAISSRHSLASILTTNLTGSSSSSLSSSAQYDTFDLKNHFSVESMEVIDSGSSASSPLTSEFHRQQLDDPSGIMERSLPDLEKKKILARLFSRAASNGDRVRMQDMLEHFRDWIDLDAQDEDGTSPLIYAACFGHVEIASMLLEAGAVVDARDKFGWTALVWATNNKHDNMVRLLLEQGASTSAQTVKGHTIVDFLRHDPNDNSKIVQIFQEPCRRDSSSIDGYSTGNDPFCLSGVDESKGTPAHSNDQRVRTTSEGAHVAFNVSMASLRKADQLDDEGDFDWDRCLPDQMFVFSSMDISHIINATVTTMEPTRVRPYKPVPAYVLFLAARFAHHYSTSGLLDELLDATTRAISDVTRSRPEDMTLAAYWISNASALLCFLRKDSGLSGASKLHRARIERLIEEMVQLLVLDAERRIEGILEPAMLDHDTIAGLDEVKFQSDWAFWRGGGAKNYTSNGSNGSNNSNGNKRASFPLSALPALYPRPLKRSSSQSSVQGPKRPKSPRQRQISPRTITTMLSSLLFVMQNYDVHPDTIQYVISQLLRYISFEIFNRMITNKRLLSRTKALQTRLNLSILEDWVRFNHLSREASDQCKPLVQLLQLLQVLSLQGDIDTWEETVKNLDLLTPIQLRRIVTSYRFEVNENRVPSPIKQLVRQTAIDAEKTVKQQSNEKRQQQQFDAQRLSSETDGSSSNAFARRNSNGANSGSNSPVTKLVISNMFMNRAFDDDMEGYVPGEDDDDSGRWIDAGSPLLSSQFAEGERTLARQLQLQREEEEREAEVLSETRNSRSWIPFTIPTNLAEREGGAERVFVPLIPEEMMSLLDTYSYSY</sequence>
<dbReference type="PANTHER" id="PTHR16027:SF6">
    <property type="entry name" value="DILUTE DOMAIN-CONTAINING PROTEIN"/>
    <property type="match status" value="1"/>
</dbReference>
<organism evidence="5 6">
    <name type="scientific">Entomortierella parvispora</name>
    <dbReference type="NCBI Taxonomy" id="205924"/>
    <lineage>
        <taxon>Eukaryota</taxon>
        <taxon>Fungi</taxon>
        <taxon>Fungi incertae sedis</taxon>
        <taxon>Mucoromycota</taxon>
        <taxon>Mortierellomycotina</taxon>
        <taxon>Mortierellomycetes</taxon>
        <taxon>Mortierellales</taxon>
        <taxon>Mortierellaceae</taxon>
        <taxon>Entomortierella</taxon>
    </lineage>
</organism>
<feature type="region of interest" description="Disordered" evidence="3">
    <location>
        <begin position="655"/>
        <end position="680"/>
    </location>
</feature>
<dbReference type="PROSITE" id="PS51126">
    <property type="entry name" value="DILUTE"/>
    <property type="match status" value="1"/>
</dbReference>
<feature type="region of interest" description="Disordered" evidence="3">
    <location>
        <begin position="834"/>
        <end position="881"/>
    </location>
</feature>
<dbReference type="Pfam" id="PF12796">
    <property type="entry name" value="Ank_2"/>
    <property type="match status" value="1"/>
</dbReference>
<dbReference type="Pfam" id="PF01843">
    <property type="entry name" value="DIL"/>
    <property type="match status" value="1"/>
</dbReference>
<dbReference type="Gene3D" id="1.25.40.20">
    <property type="entry name" value="Ankyrin repeat-containing domain"/>
    <property type="match status" value="1"/>
</dbReference>
<feature type="region of interest" description="Disordered" evidence="3">
    <location>
        <begin position="149"/>
        <end position="168"/>
    </location>
</feature>
<proteinExistence type="predicted"/>
<evidence type="ECO:0000313" key="6">
    <source>
        <dbReference type="Proteomes" id="UP000827284"/>
    </source>
</evidence>
<dbReference type="PROSITE" id="PS50088">
    <property type="entry name" value="ANK_REPEAT"/>
    <property type="match status" value="2"/>
</dbReference>
<keyword evidence="1" id="KW-0040">ANK repeat</keyword>
<dbReference type="EMBL" id="BQFW01000015">
    <property type="protein sequence ID" value="GJJ78651.1"/>
    <property type="molecule type" value="Genomic_DNA"/>
</dbReference>